<sequence length="814" mass="91016">MRAAFVDEPERHKADFSSPKRRKCFNAFKAFYDRLLLSNQTWKMQRRIDEPIAEGERMKWSRVAAARRAANQMASDVRKVGVEGGMEPRVQKSREGGGEAQAGWGGESCFLLNRTFRITWRGGCVRLRQAGGKLMMVGLSIFQASLSPLSPVTKFDTDPYIGFSFNLLFFGHTESTLSEAGGRIKMHGSVHPFDGYTTYGGEVVMEQSSPPAEVGRGVSRAGVSETLQAYAPAKDDLLEFMSNCLLPLLGPSFTQDDGGATLFPLLEHAEPRLHISAVRALGNAIDSRYGNMENMAKASVVRILHRLTADNDDIRDLWCRILPKAAPYLENRVEIDILFDSLKNDRGNFGKPVLGFKSFTFLSNKKEAELLNLVLNGGDVGIAAVEATIQVLAKGGSFEHERLVKANPDILSSALRLHKDQSQRQHSLKSLRSIVMHLSYILFLHEESARALFSLFDDPDSGLSTELYQTWSSDTRVLKSDTLPGLIPLLFDDKRLCNPSVTALLREWAPIVVPKLVERRRLNILVDVLRINDVNVVRAYLEAAHNVIENCNENQKGWFAAEPMFVPAVGEYLKGRDAAMRENEVRSENSELELLRGGLAECKAELIKAYLTTKGDPPHFAFWWREWEEDEEGKIRKKVHLSMPFYLLSTYTILKGMFQNPLIMYTLGHAHFIEYGDDIQSQLNEDNKPVGAIILSLQAVEHVLRSWQTGTRDSNGTASAGYFSSDNYGDRTVKETKGTGPSGKTFMKIDPRASRFLKSAKDLTDKHWAEIFAAATAFLSNSRKRKRSQSASSFASSDLVEDSIPEYSFVSDSD</sequence>
<keyword evidence="2" id="KW-1185">Reference proteome</keyword>
<dbReference type="SUPFAM" id="SSF48371">
    <property type="entry name" value="ARM repeat"/>
    <property type="match status" value="1"/>
</dbReference>
<organism evidence="2">
    <name type="scientific">Laccaria bicolor (strain S238N-H82 / ATCC MYA-4686)</name>
    <name type="common">Bicoloured deceiver</name>
    <name type="synonym">Laccaria laccata var. bicolor</name>
    <dbReference type="NCBI Taxonomy" id="486041"/>
    <lineage>
        <taxon>Eukaryota</taxon>
        <taxon>Fungi</taxon>
        <taxon>Dikarya</taxon>
        <taxon>Basidiomycota</taxon>
        <taxon>Agaricomycotina</taxon>
        <taxon>Agaricomycetes</taxon>
        <taxon>Agaricomycetidae</taxon>
        <taxon>Agaricales</taxon>
        <taxon>Agaricineae</taxon>
        <taxon>Hydnangiaceae</taxon>
        <taxon>Laccaria</taxon>
    </lineage>
</organism>
<dbReference type="InParanoid" id="B0DJX0"/>
<dbReference type="GeneID" id="6079707"/>
<dbReference type="Proteomes" id="UP000001194">
    <property type="component" value="Unassembled WGS sequence"/>
</dbReference>
<accession>B0DJX0</accession>
<dbReference type="OrthoDB" id="3014170at2759"/>
<proteinExistence type="predicted"/>
<reference evidence="1 2" key="1">
    <citation type="journal article" date="2008" name="Nature">
        <title>The genome of Laccaria bicolor provides insights into mycorrhizal symbiosis.</title>
        <authorList>
            <person name="Martin F."/>
            <person name="Aerts A."/>
            <person name="Ahren D."/>
            <person name="Brun A."/>
            <person name="Danchin E.G.J."/>
            <person name="Duchaussoy F."/>
            <person name="Gibon J."/>
            <person name="Kohler A."/>
            <person name="Lindquist E."/>
            <person name="Pereda V."/>
            <person name="Salamov A."/>
            <person name="Shapiro H.J."/>
            <person name="Wuyts J."/>
            <person name="Blaudez D."/>
            <person name="Buee M."/>
            <person name="Brokstein P."/>
            <person name="Canbaeck B."/>
            <person name="Cohen D."/>
            <person name="Courty P.E."/>
            <person name="Coutinho P.M."/>
            <person name="Delaruelle C."/>
            <person name="Detter J.C."/>
            <person name="Deveau A."/>
            <person name="DiFazio S."/>
            <person name="Duplessis S."/>
            <person name="Fraissinet-Tachet L."/>
            <person name="Lucic E."/>
            <person name="Frey-Klett P."/>
            <person name="Fourrey C."/>
            <person name="Feussner I."/>
            <person name="Gay G."/>
            <person name="Grimwood J."/>
            <person name="Hoegger P.J."/>
            <person name="Jain P."/>
            <person name="Kilaru S."/>
            <person name="Labbe J."/>
            <person name="Lin Y.C."/>
            <person name="Legue V."/>
            <person name="Le Tacon F."/>
            <person name="Marmeisse R."/>
            <person name="Melayah D."/>
            <person name="Montanini B."/>
            <person name="Muratet M."/>
            <person name="Nehls U."/>
            <person name="Niculita-Hirzel H."/>
            <person name="Oudot-Le Secq M.P."/>
            <person name="Peter M."/>
            <person name="Quesneville H."/>
            <person name="Rajashekar B."/>
            <person name="Reich M."/>
            <person name="Rouhier N."/>
            <person name="Schmutz J."/>
            <person name="Yin T."/>
            <person name="Chalot M."/>
            <person name="Henrissat B."/>
            <person name="Kuees U."/>
            <person name="Lucas S."/>
            <person name="Van de Peer Y."/>
            <person name="Podila G.K."/>
            <person name="Polle A."/>
            <person name="Pukkila P.J."/>
            <person name="Richardson P.M."/>
            <person name="Rouze P."/>
            <person name="Sanders I.R."/>
            <person name="Stajich J.E."/>
            <person name="Tunlid A."/>
            <person name="Tuskan G."/>
            <person name="Grigoriev I.V."/>
        </authorList>
    </citation>
    <scope>NUCLEOTIDE SEQUENCE [LARGE SCALE GENOMIC DNA]</scope>
    <source>
        <strain evidence="2">S238N-H82 / ATCC MYA-4686</strain>
    </source>
</reference>
<dbReference type="InterPro" id="IPR011989">
    <property type="entry name" value="ARM-like"/>
</dbReference>
<dbReference type="EMBL" id="DS547114">
    <property type="protein sequence ID" value="EDR05194.1"/>
    <property type="molecule type" value="Genomic_DNA"/>
</dbReference>
<dbReference type="Gene3D" id="1.25.10.10">
    <property type="entry name" value="Leucine-rich Repeat Variant"/>
    <property type="match status" value="1"/>
</dbReference>
<dbReference type="AlphaFoldDB" id="B0DJX0"/>
<dbReference type="STRING" id="486041.B0DJX0"/>
<dbReference type="HOGENOM" id="CLU_346830_0_0_1"/>
<evidence type="ECO:0000313" key="2">
    <source>
        <dbReference type="Proteomes" id="UP000001194"/>
    </source>
</evidence>
<dbReference type="InterPro" id="IPR016024">
    <property type="entry name" value="ARM-type_fold"/>
</dbReference>
<protein>
    <submittedName>
        <fullName evidence="1">Predicted protein</fullName>
    </submittedName>
</protein>
<dbReference type="RefSeq" id="XP_001884159.1">
    <property type="nucleotide sequence ID" value="XM_001884124.1"/>
</dbReference>
<name>B0DJX0_LACBS</name>
<dbReference type="KEGG" id="lbc:LACBIDRAFT_330013"/>
<gene>
    <name evidence="1" type="ORF">LACBIDRAFT_330013</name>
</gene>
<evidence type="ECO:0000313" key="1">
    <source>
        <dbReference type="EMBL" id="EDR05194.1"/>
    </source>
</evidence>